<dbReference type="PANTHER" id="PTHR43063">
    <property type="entry name" value="4FE-4S CLUSTER CONTAINING PARA FAMILY ATPASE PROTEIN"/>
    <property type="match status" value="1"/>
</dbReference>
<dbReference type="PROSITE" id="PS51379">
    <property type="entry name" value="4FE4S_FER_2"/>
    <property type="match status" value="2"/>
</dbReference>
<proteinExistence type="predicted"/>
<feature type="domain" description="4Fe-4S ferredoxin-type" evidence="1">
    <location>
        <begin position="57"/>
        <end position="86"/>
    </location>
</feature>
<dbReference type="PROSITE" id="PS00198">
    <property type="entry name" value="4FE4S_FER_1"/>
    <property type="match status" value="1"/>
</dbReference>
<protein>
    <recommendedName>
        <fullName evidence="1">4Fe-4S ferredoxin-type domain-containing protein</fullName>
    </recommendedName>
</protein>
<dbReference type="InterPro" id="IPR027417">
    <property type="entry name" value="P-loop_NTPase"/>
</dbReference>
<dbReference type="Gene3D" id="3.30.70.20">
    <property type="match status" value="1"/>
</dbReference>
<dbReference type="InterPro" id="IPR017896">
    <property type="entry name" value="4Fe4S_Fe-S-bd"/>
</dbReference>
<accession>X1FP36</accession>
<reference evidence="2" key="1">
    <citation type="journal article" date="2014" name="Front. Microbiol.">
        <title>High frequency of phylogenetically diverse reductive dehalogenase-homologous genes in deep subseafloor sedimentary metagenomes.</title>
        <authorList>
            <person name="Kawai M."/>
            <person name="Futagami T."/>
            <person name="Toyoda A."/>
            <person name="Takaki Y."/>
            <person name="Nishi S."/>
            <person name="Hori S."/>
            <person name="Arai W."/>
            <person name="Tsubouchi T."/>
            <person name="Morono Y."/>
            <person name="Uchiyama I."/>
            <person name="Ito T."/>
            <person name="Fujiyama A."/>
            <person name="Inagaki F."/>
            <person name="Takami H."/>
        </authorList>
    </citation>
    <scope>NUCLEOTIDE SEQUENCE</scope>
    <source>
        <strain evidence="2">Expedition CK06-06</strain>
    </source>
</reference>
<dbReference type="InterPro" id="IPR002586">
    <property type="entry name" value="CobQ/CobB/MinD/ParA_Nub-bd_dom"/>
</dbReference>
<gene>
    <name evidence="2" type="ORF">S03H2_15072</name>
</gene>
<dbReference type="Gene3D" id="3.40.50.300">
    <property type="entry name" value="P-loop containing nucleotide triphosphate hydrolases"/>
    <property type="match status" value="1"/>
</dbReference>
<dbReference type="SUPFAM" id="SSF46548">
    <property type="entry name" value="alpha-helical ferredoxin"/>
    <property type="match status" value="1"/>
</dbReference>
<dbReference type="SUPFAM" id="SSF52540">
    <property type="entry name" value="P-loop containing nucleoside triphosphate hydrolases"/>
    <property type="match status" value="1"/>
</dbReference>
<name>X1FP36_9ZZZZ</name>
<dbReference type="InterPro" id="IPR017900">
    <property type="entry name" value="4Fe4S_Fe_S_CS"/>
</dbReference>
<evidence type="ECO:0000313" key="2">
    <source>
        <dbReference type="EMBL" id="GAH46747.1"/>
    </source>
</evidence>
<dbReference type="PANTHER" id="PTHR43063:SF1">
    <property type="entry name" value="4FE-4S CLUSTER CONTAINING PARA FAMILY ATPASE PROTEIN"/>
    <property type="match status" value="1"/>
</dbReference>
<dbReference type="EMBL" id="BARU01007649">
    <property type="protein sequence ID" value="GAH46747.1"/>
    <property type="molecule type" value="Genomic_DNA"/>
</dbReference>
<dbReference type="Pfam" id="PF01656">
    <property type="entry name" value="CbiA"/>
    <property type="match status" value="1"/>
</dbReference>
<comment type="caution">
    <text evidence="2">The sequence shown here is derived from an EMBL/GenBank/DDBJ whole genome shotgun (WGS) entry which is preliminary data.</text>
</comment>
<feature type="domain" description="4Fe-4S ferredoxin-type" evidence="1">
    <location>
        <begin position="88"/>
        <end position="115"/>
    </location>
</feature>
<dbReference type="CDD" id="cd03110">
    <property type="entry name" value="SIMIBI_bact_arch"/>
    <property type="match status" value="1"/>
</dbReference>
<dbReference type="Pfam" id="PF00037">
    <property type="entry name" value="Fer4"/>
    <property type="match status" value="2"/>
</dbReference>
<dbReference type="AlphaFoldDB" id="X1FP36"/>
<evidence type="ECO:0000259" key="1">
    <source>
        <dbReference type="PROSITE" id="PS51379"/>
    </source>
</evidence>
<organism evidence="2">
    <name type="scientific">marine sediment metagenome</name>
    <dbReference type="NCBI Taxonomy" id="412755"/>
    <lineage>
        <taxon>unclassified sequences</taxon>
        <taxon>metagenomes</taxon>
        <taxon>ecological metagenomes</taxon>
    </lineage>
</organism>
<sequence>MIISIASGKGGTGKTTIATNLALSLDNVQLIDCDVEEPNANIFLNSNLQDSEEVTVTIPEIDKEKCDYCGKCSEFCMYNALAVVPSNVLVFPELCHSCGGCKLVCPRDAIQWKERPIGVIEHGAADGVDFYHGLLNVGEAMAIPVLKALKKKVDKHKNVILDAPPGTSCPVIETIGDSDYCILVTEPTPFGLHDLKLAVDVVRHLYIPFGVIINRDGVGDKKVELYCQQRKIPVLMKIPHSKEIAQWYSKGIPFVRKLPVWHDEFQRLFTTICGVVKQ</sequence>